<comment type="caution">
    <text evidence="1">The sequence shown here is derived from an EMBL/GenBank/DDBJ whole genome shotgun (WGS) entry which is preliminary data.</text>
</comment>
<keyword evidence="2" id="KW-1185">Reference proteome</keyword>
<evidence type="ECO:0000313" key="2">
    <source>
        <dbReference type="Proteomes" id="UP000244090"/>
    </source>
</evidence>
<dbReference type="AlphaFoldDB" id="A0A2T6C6Q4"/>
<gene>
    <name evidence="1" type="ORF">C8N46_101587</name>
</gene>
<protein>
    <submittedName>
        <fullName evidence="1">Uncharacterized protein</fullName>
    </submittedName>
</protein>
<organism evidence="1 2">
    <name type="scientific">Kordia periserrulae</name>
    <dbReference type="NCBI Taxonomy" id="701523"/>
    <lineage>
        <taxon>Bacteria</taxon>
        <taxon>Pseudomonadati</taxon>
        <taxon>Bacteroidota</taxon>
        <taxon>Flavobacteriia</taxon>
        <taxon>Flavobacteriales</taxon>
        <taxon>Flavobacteriaceae</taxon>
        <taxon>Kordia</taxon>
    </lineage>
</organism>
<proteinExistence type="predicted"/>
<evidence type="ECO:0000313" key="1">
    <source>
        <dbReference type="EMBL" id="PTX63977.1"/>
    </source>
</evidence>
<sequence>MKTQKRKSLKFVKASIASLETKAVREVQGGRNNSLPRTLCITSCVAH</sequence>
<dbReference type="Proteomes" id="UP000244090">
    <property type="component" value="Unassembled WGS sequence"/>
</dbReference>
<dbReference type="EMBL" id="QBKT01000001">
    <property type="protein sequence ID" value="PTX63977.1"/>
    <property type="molecule type" value="Genomic_DNA"/>
</dbReference>
<name>A0A2T6C6Q4_9FLAO</name>
<accession>A0A2T6C6Q4</accession>
<reference evidence="1 2" key="1">
    <citation type="submission" date="2018-04" db="EMBL/GenBank/DDBJ databases">
        <title>Genomic Encyclopedia of Archaeal and Bacterial Type Strains, Phase II (KMG-II): from individual species to whole genera.</title>
        <authorList>
            <person name="Goeker M."/>
        </authorList>
    </citation>
    <scope>NUCLEOTIDE SEQUENCE [LARGE SCALE GENOMIC DNA]</scope>
    <source>
        <strain evidence="1 2">DSM 25731</strain>
    </source>
</reference>